<dbReference type="PANTHER" id="PTHR10997:SF9">
    <property type="entry name" value="IMPORTIN-9"/>
    <property type="match status" value="1"/>
</dbReference>
<dbReference type="GO" id="GO:0005635">
    <property type="term" value="C:nuclear envelope"/>
    <property type="evidence" value="ECO:0007669"/>
    <property type="project" value="TreeGrafter"/>
</dbReference>
<dbReference type="InterPro" id="IPR011989">
    <property type="entry name" value="ARM-like"/>
</dbReference>
<dbReference type="GO" id="GO:0006606">
    <property type="term" value="P:protein import into nucleus"/>
    <property type="evidence" value="ECO:0007669"/>
    <property type="project" value="TreeGrafter"/>
</dbReference>
<dbReference type="EMBL" id="QOKY01000166">
    <property type="protein sequence ID" value="RMZ55347.1"/>
    <property type="molecule type" value="Genomic_DNA"/>
</dbReference>
<feature type="non-terminal residue" evidence="2">
    <location>
        <position position="1"/>
    </location>
</feature>
<proteinExistence type="predicted"/>
<dbReference type="InterPro" id="IPR016193">
    <property type="entry name" value="Cytidine_deaminase-like"/>
</dbReference>
<dbReference type="SUPFAM" id="SSF48371">
    <property type="entry name" value="ARM repeat"/>
    <property type="match status" value="1"/>
</dbReference>
<dbReference type="SUPFAM" id="SSF143990">
    <property type="entry name" value="YbiA-like"/>
    <property type="match status" value="1"/>
</dbReference>
<dbReference type="PANTHER" id="PTHR10997">
    <property type="entry name" value="IMPORTIN-7, 8, 11"/>
    <property type="match status" value="1"/>
</dbReference>
<dbReference type="InterPro" id="IPR037238">
    <property type="entry name" value="YbiA-like_sf"/>
</dbReference>
<dbReference type="InterPro" id="IPR016024">
    <property type="entry name" value="ARM-type_fold"/>
</dbReference>
<dbReference type="SUPFAM" id="SSF53927">
    <property type="entry name" value="Cytidine deaminase-like"/>
    <property type="match status" value="1"/>
</dbReference>
<dbReference type="Gene3D" id="3.40.140.10">
    <property type="entry name" value="Cytidine Deaminase, domain 2"/>
    <property type="match status" value="1"/>
</dbReference>
<dbReference type="GO" id="GO:0005829">
    <property type="term" value="C:cytosol"/>
    <property type="evidence" value="ECO:0007669"/>
    <property type="project" value="TreeGrafter"/>
</dbReference>
<dbReference type="Gene3D" id="1.25.10.10">
    <property type="entry name" value="Leucine-rich Repeat Variant"/>
    <property type="match status" value="1"/>
</dbReference>
<feature type="compositionally biased region" description="Acidic residues" evidence="1">
    <location>
        <begin position="217"/>
        <end position="228"/>
    </location>
</feature>
<dbReference type="GO" id="GO:0003824">
    <property type="term" value="F:catalytic activity"/>
    <property type="evidence" value="ECO:0007669"/>
    <property type="project" value="InterPro"/>
</dbReference>
<evidence type="ECO:0000256" key="1">
    <source>
        <dbReference type="SAM" id="MobiDB-lite"/>
    </source>
</evidence>
<comment type="caution">
    <text evidence="2">The sequence shown here is derived from an EMBL/GenBank/DDBJ whole genome shotgun (WGS) entry which is preliminary data.</text>
</comment>
<dbReference type="AlphaFoldDB" id="A0A3M7KYC4"/>
<evidence type="ECO:0000313" key="3">
    <source>
        <dbReference type="Proteomes" id="UP000279271"/>
    </source>
</evidence>
<reference evidence="3" key="1">
    <citation type="journal article" date="2018" name="Algal Res.">
        <title>Characterization of plant carbon substrate utilization by Auxenochlorella protothecoides.</title>
        <authorList>
            <person name="Vogler B.W."/>
            <person name="Starkenburg S.R."/>
            <person name="Sudasinghe N."/>
            <person name="Schambach J.Y."/>
            <person name="Rollin J.A."/>
            <person name="Pattathil S."/>
            <person name="Barry A.N."/>
        </authorList>
    </citation>
    <scope>NUCLEOTIDE SEQUENCE [LARGE SCALE GENOMIC DNA]</scope>
    <source>
        <strain evidence="3">UTEX 25</strain>
    </source>
</reference>
<accession>A0A3M7KYC4</accession>
<sequence length="475" mass="49882">ALLQVGGGAALSWQAEGLEGSLAPHLAEALVRLLDPELEERAAAGVGPLILELLRCAEAELAPHLPRLLAALGGRLVRAETSLLVQGLVTVLATLVHTRADSLLACLAGTTLGSGQPALHACLQKWVGRQIEMRTPYDIRLTTTALGALLLRPGADLDAVAVRGRRLDVEGGILTRARAAQRAERWSSVPLRAKIVQLLVDAHIEATAQDLHRGGATDDDDDDEEWEEGSGSGSDDAGGRPYNGLEDLLDLEGADDFGEGQLDAVEAERRRKDPLSQLDLPAHIRGVLGQYAAASPDGLRAAAAEIRAGVLFAALSDTDFLHALDTAHLAVSQRGTSQPHPNAACRLVSPDGRLLSQAVLPAQGMLPPETAALAAAGSAARGATAFLNLEPWEESGIAALRASGISRVVLGLRHPLPAFSGVAEDAPHDYFWGRGLTGTGNNMLGRLLVQVRSELRAAGREGLLNGSPQNVYELL</sequence>
<gene>
    <name evidence="2" type="ORF">APUTEX25_003485</name>
</gene>
<name>A0A3M7KYC4_AUXPR</name>
<organism evidence="2 3">
    <name type="scientific">Auxenochlorella protothecoides</name>
    <name type="common">Green microalga</name>
    <name type="synonym">Chlorella protothecoides</name>
    <dbReference type="NCBI Taxonomy" id="3075"/>
    <lineage>
        <taxon>Eukaryota</taxon>
        <taxon>Viridiplantae</taxon>
        <taxon>Chlorophyta</taxon>
        <taxon>core chlorophytes</taxon>
        <taxon>Trebouxiophyceae</taxon>
        <taxon>Chlorellales</taxon>
        <taxon>Chlorellaceae</taxon>
        <taxon>Auxenochlorella</taxon>
    </lineage>
</organism>
<feature type="region of interest" description="Disordered" evidence="1">
    <location>
        <begin position="210"/>
        <end position="245"/>
    </location>
</feature>
<dbReference type="Proteomes" id="UP000279271">
    <property type="component" value="Unassembled WGS sequence"/>
</dbReference>
<protein>
    <submittedName>
        <fullName evidence="2">Uncharacterized protein</fullName>
    </submittedName>
</protein>
<evidence type="ECO:0000313" key="2">
    <source>
        <dbReference type="EMBL" id="RMZ55347.1"/>
    </source>
</evidence>
<dbReference type="Gene3D" id="1.10.357.40">
    <property type="entry name" value="YbiA-like"/>
    <property type="match status" value="1"/>
</dbReference>